<evidence type="ECO:0000313" key="2">
    <source>
        <dbReference type="EMBL" id="RDU70979.1"/>
    </source>
</evidence>
<dbReference type="Proteomes" id="UP000257045">
    <property type="component" value="Unassembled WGS sequence"/>
</dbReference>
<keyword evidence="3" id="KW-1185">Reference proteome</keyword>
<feature type="transmembrane region" description="Helical" evidence="1">
    <location>
        <begin position="92"/>
        <end position="111"/>
    </location>
</feature>
<keyword evidence="1" id="KW-1133">Transmembrane helix</keyword>
<protein>
    <recommendedName>
        <fullName evidence="4">DUF1294 domain-containing protein</fullName>
    </recommendedName>
</protein>
<proteinExistence type="predicted"/>
<gene>
    <name evidence="2" type="ORF">CQA58_04155</name>
</gene>
<comment type="caution">
    <text evidence="2">The sequence shown here is derived from an EMBL/GenBank/DDBJ whole genome shotgun (WGS) entry which is preliminary data.</text>
</comment>
<dbReference type="AlphaFoldDB" id="A0A3D8J0C4"/>
<dbReference type="InterPro" id="IPR010718">
    <property type="entry name" value="DUF1294"/>
</dbReference>
<keyword evidence="1" id="KW-0472">Membrane</keyword>
<accession>A0A3D8J0C4</accession>
<evidence type="ECO:0000256" key="1">
    <source>
        <dbReference type="SAM" id="Phobius"/>
    </source>
</evidence>
<name>A0A3D8J0C4_9HELI</name>
<feature type="transmembrane region" description="Helical" evidence="1">
    <location>
        <begin position="68"/>
        <end position="85"/>
    </location>
</feature>
<dbReference type="Pfam" id="PF06961">
    <property type="entry name" value="DUF1294"/>
    <property type="match status" value="1"/>
</dbReference>
<feature type="transmembrane region" description="Helical" evidence="1">
    <location>
        <begin position="28"/>
        <end position="48"/>
    </location>
</feature>
<sequence length="113" mass="13036">MLSLLILKASMEGNCKECKMREILQTHLAFFILLGVWGFCSLITLFLFWLDKARSIKDKPRVSEKTLLLWSVVGSLGALWGIYKLRHKSKHFYFPLVAIQSCVLNALVLWVCF</sequence>
<organism evidence="2 3">
    <name type="scientific">Helicobacter brantae</name>
    <dbReference type="NCBI Taxonomy" id="375927"/>
    <lineage>
        <taxon>Bacteria</taxon>
        <taxon>Pseudomonadati</taxon>
        <taxon>Campylobacterota</taxon>
        <taxon>Epsilonproteobacteria</taxon>
        <taxon>Campylobacterales</taxon>
        <taxon>Helicobacteraceae</taxon>
        <taxon>Helicobacter</taxon>
    </lineage>
</organism>
<reference evidence="2 3" key="1">
    <citation type="submission" date="2018-04" db="EMBL/GenBank/DDBJ databases">
        <title>Novel Campyloabacter and Helicobacter Species and Strains.</title>
        <authorList>
            <person name="Mannion A.J."/>
            <person name="Shen Z."/>
            <person name="Fox J.G."/>
        </authorList>
    </citation>
    <scope>NUCLEOTIDE SEQUENCE [LARGE SCALE GENOMIC DNA]</scope>
    <source>
        <strain evidence="2 3">MIT 04-9366</strain>
    </source>
</reference>
<dbReference type="OrthoDB" id="72963at2"/>
<keyword evidence="1" id="KW-0812">Transmembrane</keyword>
<dbReference type="EMBL" id="NXLV01000005">
    <property type="protein sequence ID" value="RDU70979.1"/>
    <property type="molecule type" value="Genomic_DNA"/>
</dbReference>
<evidence type="ECO:0008006" key="4">
    <source>
        <dbReference type="Google" id="ProtNLM"/>
    </source>
</evidence>
<evidence type="ECO:0000313" key="3">
    <source>
        <dbReference type="Proteomes" id="UP000257045"/>
    </source>
</evidence>